<comment type="catalytic activity">
    <reaction evidence="7">
        <text>Endonucleolytic cleavage to 5'-phosphooligonucleotide end-products.</text>
        <dbReference type="EC" id="3.1.21.2"/>
    </reaction>
</comment>
<feature type="binding site" evidence="7">
    <location>
        <position position="227"/>
    </location>
    <ligand>
        <name>Zn(2+)</name>
        <dbReference type="ChEBI" id="CHEBI:29105"/>
        <label>3</label>
    </ligand>
</feature>
<feature type="binding site" evidence="7">
    <location>
        <position position="178"/>
    </location>
    <ligand>
        <name>Zn(2+)</name>
        <dbReference type="ChEBI" id="CHEBI:29105"/>
        <label>3</label>
    </ligand>
</feature>
<dbReference type="GO" id="GO:0003906">
    <property type="term" value="F:DNA-(apurinic or apyrimidinic site) endonuclease activity"/>
    <property type="evidence" value="ECO:0007669"/>
    <property type="project" value="TreeGrafter"/>
</dbReference>
<dbReference type="Gene3D" id="3.20.20.150">
    <property type="entry name" value="Divalent-metal-dependent TIM barrel enzymes"/>
    <property type="match status" value="1"/>
</dbReference>
<evidence type="ECO:0000256" key="1">
    <source>
        <dbReference type="ARBA" id="ARBA00005340"/>
    </source>
</evidence>
<feature type="binding site" evidence="7">
    <location>
        <position position="225"/>
    </location>
    <ligand>
        <name>Zn(2+)</name>
        <dbReference type="ChEBI" id="CHEBI:29105"/>
        <label>3</label>
    </ligand>
</feature>
<organism evidence="9 10">
    <name type="scientific">Candidatus Kerfeldbacteria bacterium RIFCSPHIGHO2_12_FULL_48_17</name>
    <dbReference type="NCBI Taxonomy" id="1798542"/>
    <lineage>
        <taxon>Bacteria</taxon>
        <taxon>Candidatus Kerfeldiibacteriota</taxon>
    </lineage>
</organism>
<dbReference type="PANTHER" id="PTHR21445:SF0">
    <property type="entry name" value="APURINIC-APYRIMIDINIC ENDONUCLEASE"/>
    <property type="match status" value="1"/>
</dbReference>
<gene>
    <name evidence="7" type="primary">nfo</name>
    <name evidence="9" type="ORF">A3F54_02845</name>
</gene>
<feature type="binding site" evidence="7">
    <location>
        <position position="175"/>
    </location>
    <ligand>
        <name>Zn(2+)</name>
        <dbReference type="ChEBI" id="CHEBI:29105"/>
        <label>2</label>
    </ligand>
</feature>
<evidence type="ECO:0000256" key="6">
    <source>
        <dbReference type="ARBA" id="ARBA00023204"/>
    </source>
</evidence>
<keyword evidence="5 7" id="KW-0862">Zinc</keyword>
<dbReference type="EMBL" id="MHKD01000021">
    <property type="protein sequence ID" value="OGY83274.1"/>
    <property type="molecule type" value="Genomic_DNA"/>
</dbReference>
<comment type="function">
    <text evidence="7">Endonuclease IV plays a role in DNA repair. It cleaves phosphodiester bonds at apurinic or apyrimidinic (AP) sites, generating a 3'-hydroxyl group and a 5'-terminal sugar phosphate.</text>
</comment>
<dbReference type="Pfam" id="PF01261">
    <property type="entry name" value="AP_endonuc_2"/>
    <property type="match status" value="1"/>
</dbReference>
<evidence type="ECO:0000259" key="8">
    <source>
        <dbReference type="Pfam" id="PF01261"/>
    </source>
</evidence>
<dbReference type="EC" id="3.1.21.2" evidence="7"/>
<comment type="caution">
    <text evidence="7">Lacks conserved residue(s) required for the propagation of feature annotation.</text>
</comment>
<dbReference type="SMART" id="SM00518">
    <property type="entry name" value="AP2Ec"/>
    <property type="match status" value="1"/>
</dbReference>
<evidence type="ECO:0000256" key="4">
    <source>
        <dbReference type="ARBA" id="ARBA00022801"/>
    </source>
</evidence>
<dbReference type="GO" id="GO:0006284">
    <property type="term" value="P:base-excision repair"/>
    <property type="evidence" value="ECO:0007669"/>
    <property type="project" value="TreeGrafter"/>
</dbReference>
<dbReference type="STRING" id="1798542.A3F54_02845"/>
<keyword evidence="6 7" id="KW-0234">DNA repair</keyword>
<comment type="cofactor">
    <cofactor evidence="7">
        <name>Zn(2+)</name>
        <dbReference type="ChEBI" id="CHEBI:29105"/>
    </cofactor>
    <text evidence="7">Binds 3 Zn(2+) ions.</text>
</comment>
<feature type="binding site" evidence="7">
    <location>
        <position position="257"/>
    </location>
    <ligand>
        <name>Zn(2+)</name>
        <dbReference type="ChEBI" id="CHEBI:29105"/>
        <label>2</label>
    </ligand>
</feature>
<dbReference type="CDD" id="cd00019">
    <property type="entry name" value="AP2Ec"/>
    <property type="match status" value="1"/>
</dbReference>
<protein>
    <recommendedName>
        <fullName evidence="7">Probable endonuclease 4</fullName>
        <ecNumber evidence="7">3.1.21.2</ecNumber>
    </recommendedName>
    <alternativeName>
        <fullName evidence="7">Endodeoxyribonuclease IV</fullName>
    </alternativeName>
    <alternativeName>
        <fullName evidence="7">Endonuclease IV</fullName>
    </alternativeName>
</protein>
<dbReference type="NCBIfam" id="TIGR00587">
    <property type="entry name" value="nfo"/>
    <property type="match status" value="1"/>
</dbReference>
<evidence type="ECO:0000256" key="3">
    <source>
        <dbReference type="ARBA" id="ARBA00022763"/>
    </source>
</evidence>
<feature type="domain" description="Xylose isomerase-like TIM barrel" evidence="8">
    <location>
        <begin position="18"/>
        <end position="262"/>
    </location>
</feature>
<feature type="binding site" evidence="7">
    <location>
        <position position="142"/>
    </location>
    <ligand>
        <name>Zn(2+)</name>
        <dbReference type="ChEBI" id="CHEBI:29105"/>
        <label>2</label>
    </ligand>
</feature>
<dbReference type="GO" id="GO:0008833">
    <property type="term" value="F:deoxyribonuclease IV (phage-T4-induced) activity"/>
    <property type="evidence" value="ECO:0007669"/>
    <property type="project" value="UniProtKB-UniRule"/>
</dbReference>
<dbReference type="InterPro" id="IPR013022">
    <property type="entry name" value="Xyl_isomerase-like_TIM-brl"/>
</dbReference>
<dbReference type="GO" id="GO:0003677">
    <property type="term" value="F:DNA binding"/>
    <property type="evidence" value="ECO:0007669"/>
    <property type="project" value="InterPro"/>
</dbReference>
<evidence type="ECO:0000313" key="9">
    <source>
        <dbReference type="EMBL" id="OGY83274.1"/>
    </source>
</evidence>
<keyword evidence="7" id="KW-0540">Nuclease</keyword>
<dbReference type="SUPFAM" id="SSF51658">
    <property type="entry name" value="Xylose isomerase-like"/>
    <property type="match status" value="1"/>
</dbReference>
<dbReference type="GO" id="GO:0008270">
    <property type="term" value="F:zinc ion binding"/>
    <property type="evidence" value="ECO:0007669"/>
    <property type="project" value="UniProtKB-UniRule"/>
</dbReference>
<comment type="caution">
    <text evidence="9">The sequence shown here is derived from an EMBL/GenBank/DDBJ whole genome shotgun (WGS) entry which is preliminary data.</text>
</comment>
<dbReference type="InterPro" id="IPR036237">
    <property type="entry name" value="Xyl_isomerase-like_sf"/>
</dbReference>
<proteinExistence type="inferred from homology"/>
<reference evidence="9 10" key="1">
    <citation type="journal article" date="2016" name="Nat. Commun.">
        <title>Thousands of microbial genomes shed light on interconnected biogeochemical processes in an aquifer system.</title>
        <authorList>
            <person name="Anantharaman K."/>
            <person name="Brown C.T."/>
            <person name="Hug L.A."/>
            <person name="Sharon I."/>
            <person name="Castelle C.J."/>
            <person name="Probst A.J."/>
            <person name="Thomas B.C."/>
            <person name="Singh A."/>
            <person name="Wilkins M.J."/>
            <person name="Karaoz U."/>
            <person name="Brodie E.L."/>
            <person name="Williams K.H."/>
            <person name="Hubbard S.S."/>
            <person name="Banfield J.F."/>
        </authorList>
    </citation>
    <scope>NUCLEOTIDE SEQUENCE [LARGE SCALE GENOMIC DNA]</scope>
</reference>
<keyword evidence="2 7" id="KW-0479">Metal-binding</keyword>
<comment type="similarity">
    <text evidence="1 7">Belongs to the AP endonuclease 2 family.</text>
</comment>
<evidence type="ECO:0000256" key="5">
    <source>
        <dbReference type="ARBA" id="ARBA00022833"/>
    </source>
</evidence>
<evidence type="ECO:0000313" key="10">
    <source>
        <dbReference type="Proteomes" id="UP000176952"/>
    </source>
</evidence>
<feature type="binding site" evidence="7">
    <location>
        <position position="106"/>
    </location>
    <ligand>
        <name>Zn(2+)</name>
        <dbReference type="ChEBI" id="CHEBI:29105"/>
        <label>1</label>
    </ligand>
</feature>
<dbReference type="AlphaFoldDB" id="A0A1G2B288"/>
<name>A0A1G2B288_9BACT</name>
<keyword evidence="3 7" id="KW-0227">DNA damage</keyword>
<dbReference type="Proteomes" id="UP000176952">
    <property type="component" value="Unassembled WGS sequence"/>
</dbReference>
<dbReference type="HAMAP" id="MF_00152">
    <property type="entry name" value="Nfo"/>
    <property type="match status" value="1"/>
</dbReference>
<dbReference type="GO" id="GO:0008081">
    <property type="term" value="F:phosphoric diester hydrolase activity"/>
    <property type="evidence" value="ECO:0007669"/>
    <property type="project" value="TreeGrafter"/>
</dbReference>
<dbReference type="PROSITE" id="PS51432">
    <property type="entry name" value="AP_NUCLEASE_F2_4"/>
    <property type="match status" value="1"/>
</dbReference>
<dbReference type="PANTHER" id="PTHR21445">
    <property type="entry name" value="ENDONUCLEASE IV ENDODEOXYRIBONUCLEASE IV"/>
    <property type="match status" value="1"/>
</dbReference>
<keyword evidence="7" id="KW-0255">Endonuclease</keyword>
<keyword evidence="4 7" id="KW-0378">Hydrolase</keyword>
<evidence type="ECO:0000256" key="2">
    <source>
        <dbReference type="ARBA" id="ARBA00022723"/>
    </source>
</evidence>
<evidence type="ECO:0000256" key="7">
    <source>
        <dbReference type="HAMAP-Rule" id="MF_00152"/>
    </source>
</evidence>
<feature type="binding site" evidence="7">
    <location>
        <position position="66"/>
    </location>
    <ligand>
        <name>Zn(2+)</name>
        <dbReference type="ChEBI" id="CHEBI:29105"/>
        <label>1</label>
    </ligand>
</feature>
<accession>A0A1G2B288</accession>
<dbReference type="InterPro" id="IPR001719">
    <property type="entry name" value="AP_endonuc_2"/>
</dbReference>
<dbReference type="FunFam" id="3.20.20.150:FF:000001">
    <property type="entry name" value="Probable endonuclease 4"/>
    <property type="match status" value="1"/>
</dbReference>
<sequence>MPIGAHVSAAGGADKAPARAHNEGLETFQFFSRSPRGGKAPTLTPEIIKNFNAECKKYGIKNTYIHAPYYIGFASLNNRIRYGSISVIREELERASSLGVRAVMTHLGSGTGMTRTEAVKRTIEGINKALDGYTGSATFLVEDAAGAGQIIGADFKEVGQILRGIKHKNVGFCLDTQHSFAYGYDWRTPATAEKALKELDKEIGLKRLIVIQANDSKVEFNGKRDRHEHINRGHIGEAAFDWIMHHPKLKHLDLILETEDEGRPADIKILYKLRDKK</sequence>
<feature type="binding site" evidence="7">
    <location>
        <position position="142"/>
    </location>
    <ligand>
        <name>Zn(2+)</name>
        <dbReference type="ChEBI" id="CHEBI:29105"/>
        <label>1</label>
    </ligand>
</feature>